<keyword evidence="2" id="KW-1185">Reference proteome</keyword>
<protein>
    <submittedName>
        <fullName evidence="1">Uncharacterized protein</fullName>
    </submittedName>
</protein>
<dbReference type="Proteomes" id="UP001066276">
    <property type="component" value="Chromosome 5"/>
</dbReference>
<name>A0AAV7RKN0_PLEWA</name>
<comment type="caution">
    <text evidence="1">The sequence shown here is derived from an EMBL/GenBank/DDBJ whole genome shotgun (WGS) entry which is preliminary data.</text>
</comment>
<evidence type="ECO:0000313" key="2">
    <source>
        <dbReference type="Proteomes" id="UP001066276"/>
    </source>
</evidence>
<reference evidence="1" key="1">
    <citation type="journal article" date="2022" name="bioRxiv">
        <title>Sequencing and chromosome-scale assembly of the giantPleurodeles waltlgenome.</title>
        <authorList>
            <person name="Brown T."/>
            <person name="Elewa A."/>
            <person name="Iarovenko S."/>
            <person name="Subramanian E."/>
            <person name="Araus A.J."/>
            <person name="Petzold A."/>
            <person name="Susuki M."/>
            <person name="Suzuki K.-i.T."/>
            <person name="Hayashi T."/>
            <person name="Toyoda A."/>
            <person name="Oliveira C."/>
            <person name="Osipova E."/>
            <person name="Leigh N.D."/>
            <person name="Simon A."/>
            <person name="Yun M.H."/>
        </authorList>
    </citation>
    <scope>NUCLEOTIDE SEQUENCE</scope>
    <source>
        <strain evidence="1">20211129_DDA</strain>
        <tissue evidence="1">Liver</tissue>
    </source>
</reference>
<accession>A0AAV7RKN0</accession>
<sequence>MPHALLAAAIERPVSQASGIWRFHVWLGSNLVPAWFLPGSVLTGRLMLQCASVRCEQSGEVGRGSASFP</sequence>
<dbReference type="EMBL" id="JANPWB010000009">
    <property type="protein sequence ID" value="KAJ1153192.1"/>
    <property type="molecule type" value="Genomic_DNA"/>
</dbReference>
<evidence type="ECO:0000313" key="1">
    <source>
        <dbReference type="EMBL" id="KAJ1153192.1"/>
    </source>
</evidence>
<gene>
    <name evidence="1" type="ORF">NDU88_005954</name>
</gene>
<organism evidence="1 2">
    <name type="scientific">Pleurodeles waltl</name>
    <name type="common">Iberian ribbed newt</name>
    <dbReference type="NCBI Taxonomy" id="8319"/>
    <lineage>
        <taxon>Eukaryota</taxon>
        <taxon>Metazoa</taxon>
        <taxon>Chordata</taxon>
        <taxon>Craniata</taxon>
        <taxon>Vertebrata</taxon>
        <taxon>Euteleostomi</taxon>
        <taxon>Amphibia</taxon>
        <taxon>Batrachia</taxon>
        <taxon>Caudata</taxon>
        <taxon>Salamandroidea</taxon>
        <taxon>Salamandridae</taxon>
        <taxon>Pleurodelinae</taxon>
        <taxon>Pleurodeles</taxon>
    </lineage>
</organism>
<proteinExistence type="predicted"/>
<dbReference type="AlphaFoldDB" id="A0AAV7RKN0"/>